<sequence length="126" mass="14979">MLTITEVSQKYEITQDTLRYYERIGLIPPVNRNKSGIRRYTDDDCEWVHFIKCMRSAGLSIESLIEYVTLYQQGIDTVAERKKLLIEERRKLVDKIEEMNEVLGRLDFKINGYEERMEKKQGKKKA</sequence>
<dbReference type="Proteomes" id="UP001230220">
    <property type="component" value="Unassembled WGS sequence"/>
</dbReference>
<evidence type="ECO:0000313" key="3">
    <source>
        <dbReference type="EMBL" id="MDQ0362257.1"/>
    </source>
</evidence>
<dbReference type="RefSeq" id="WP_307409706.1">
    <property type="nucleotide sequence ID" value="NZ_JAUSUR010000006.1"/>
</dbReference>
<dbReference type="InterPro" id="IPR009061">
    <property type="entry name" value="DNA-bd_dom_put_sf"/>
</dbReference>
<dbReference type="EMBL" id="JAUSUR010000006">
    <property type="protein sequence ID" value="MDQ0362257.1"/>
    <property type="molecule type" value="Genomic_DNA"/>
</dbReference>
<gene>
    <name evidence="3" type="ORF">J2S15_003011</name>
</gene>
<dbReference type="PRINTS" id="PR00040">
    <property type="entry name" value="HTHMERR"/>
</dbReference>
<dbReference type="Pfam" id="PF13411">
    <property type="entry name" value="MerR_1"/>
    <property type="match status" value="1"/>
</dbReference>
<dbReference type="InterPro" id="IPR047057">
    <property type="entry name" value="MerR_fam"/>
</dbReference>
<comment type="caution">
    <text evidence="3">The sequence shown here is derived from an EMBL/GenBank/DDBJ whole genome shotgun (WGS) entry which is preliminary data.</text>
</comment>
<feature type="domain" description="HTH merR-type" evidence="2">
    <location>
        <begin position="1"/>
        <end position="70"/>
    </location>
</feature>
<reference evidence="3 4" key="1">
    <citation type="submission" date="2023-07" db="EMBL/GenBank/DDBJ databases">
        <title>Genomic Encyclopedia of Type Strains, Phase IV (KMG-IV): sequencing the most valuable type-strain genomes for metagenomic binning, comparative biology and taxonomic classification.</title>
        <authorList>
            <person name="Goeker M."/>
        </authorList>
    </citation>
    <scope>NUCLEOTIDE SEQUENCE [LARGE SCALE GENOMIC DNA]</scope>
    <source>
        <strain evidence="3 4">DSM 16784</strain>
    </source>
</reference>
<dbReference type="PROSITE" id="PS50937">
    <property type="entry name" value="HTH_MERR_2"/>
    <property type="match status" value="1"/>
</dbReference>
<evidence type="ECO:0000256" key="1">
    <source>
        <dbReference type="ARBA" id="ARBA00023125"/>
    </source>
</evidence>
<organism evidence="3 4">
    <name type="scientific">Breznakia pachnodae</name>
    <dbReference type="NCBI Taxonomy" id="265178"/>
    <lineage>
        <taxon>Bacteria</taxon>
        <taxon>Bacillati</taxon>
        <taxon>Bacillota</taxon>
        <taxon>Erysipelotrichia</taxon>
        <taxon>Erysipelotrichales</taxon>
        <taxon>Erysipelotrichaceae</taxon>
        <taxon>Breznakia</taxon>
    </lineage>
</organism>
<protein>
    <submittedName>
        <fullName evidence="3">DNA-binding transcriptional MerR regulator</fullName>
    </submittedName>
</protein>
<accession>A0ABU0E5V3</accession>
<evidence type="ECO:0000259" key="2">
    <source>
        <dbReference type="PROSITE" id="PS50937"/>
    </source>
</evidence>
<keyword evidence="1 3" id="KW-0238">DNA-binding</keyword>
<dbReference type="Gene3D" id="1.10.1660.10">
    <property type="match status" value="1"/>
</dbReference>
<evidence type="ECO:0000313" key="4">
    <source>
        <dbReference type="Proteomes" id="UP001230220"/>
    </source>
</evidence>
<name>A0ABU0E5V3_9FIRM</name>
<proteinExistence type="predicted"/>
<dbReference type="SMART" id="SM00422">
    <property type="entry name" value="HTH_MERR"/>
    <property type="match status" value="1"/>
</dbReference>
<dbReference type="SUPFAM" id="SSF46955">
    <property type="entry name" value="Putative DNA-binding domain"/>
    <property type="match status" value="1"/>
</dbReference>
<dbReference type="InterPro" id="IPR000551">
    <property type="entry name" value="MerR-type_HTH_dom"/>
</dbReference>
<dbReference type="PANTHER" id="PTHR30204">
    <property type="entry name" value="REDOX-CYCLING DRUG-SENSING TRANSCRIPTIONAL ACTIVATOR SOXR"/>
    <property type="match status" value="1"/>
</dbReference>
<dbReference type="GO" id="GO:0003677">
    <property type="term" value="F:DNA binding"/>
    <property type="evidence" value="ECO:0007669"/>
    <property type="project" value="UniProtKB-KW"/>
</dbReference>
<keyword evidence="4" id="KW-1185">Reference proteome</keyword>
<dbReference type="PANTHER" id="PTHR30204:SF98">
    <property type="entry name" value="HTH-TYPE TRANSCRIPTIONAL REGULATOR ADHR"/>
    <property type="match status" value="1"/>
</dbReference>
<dbReference type="CDD" id="cd01109">
    <property type="entry name" value="HTH_YyaN"/>
    <property type="match status" value="1"/>
</dbReference>